<name>A0A8H3V1R7_VENIN</name>
<feature type="region of interest" description="Disordered" evidence="2">
    <location>
        <begin position="469"/>
        <end position="492"/>
    </location>
</feature>
<feature type="region of interest" description="Disordered" evidence="2">
    <location>
        <begin position="125"/>
        <end position="149"/>
    </location>
</feature>
<feature type="compositionally biased region" description="Basic and acidic residues" evidence="2">
    <location>
        <begin position="738"/>
        <end position="751"/>
    </location>
</feature>
<feature type="compositionally biased region" description="Low complexity" evidence="2">
    <location>
        <begin position="688"/>
        <end position="703"/>
    </location>
</feature>
<evidence type="ECO:0000313" key="3">
    <source>
        <dbReference type="EMBL" id="KAE9978338.1"/>
    </source>
</evidence>
<keyword evidence="1" id="KW-0175">Coiled coil</keyword>
<evidence type="ECO:0000256" key="2">
    <source>
        <dbReference type="SAM" id="MobiDB-lite"/>
    </source>
</evidence>
<dbReference type="EMBL" id="WNWS01000137">
    <property type="protein sequence ID" value="KAE9978338.1"/>
    <property type="molecule type" value="Genomic_DNA"/>
</dbReference>
<evidence type="ECO:0000313" key="5">
    <source>
        <dbReference type="Proteomes" id="UP000433883"/>
    </source>
</evidence>
<dbReference type="OrthoDB" id="3525976at2759"/>
<protein>
    <submittedName>
        <fullName evidence="4">Uncharacterized protein</fullName>
    </submittedName>
</protein>
<proteinExistence type="predicted"/>
<dbReference type="AlphaFoldDB" id="A0A8H3V1R7"/>
<feature type="region of interest" description="Disordered" evidence="2">
    <location>
        <begin position="668"/>
        <end position="707"/>
    </location>
</feature>
<feature type="coiled-coil region" evidence="1">
    <location>
        <begin position="537"/>
        <end position="564"/>
    </location>
</feature>
<gene>
    <name evidence="4" type="ORF">BLS_007409</name>
    <name evidence="3" type="ORF">EG328_001512</name>
</gene>
<sequence length="860" mass="99579">MTTVLWKSSWRPHSHPRHAAPPTPILRRGFSVSAHRRALPLINAVNFRRQQNMAANYKVLQWNDRPEWKLTKEFMENYKIDRLRIFPGVVKEKLEVLRQKKKGEAKAERAYGVIAAHGITADRESKRDVKKKAGTGGKAGPGIDPFHEKFPIEKSQEEKLQEKKSQEELLDINENMPELVPYPDHIVTLEDTNLYEALKYVRPGHFLIPSETIPANITQLPNGRIPSFDITPIKQTKPTIVNIARFTFLANNPKHHIIHNMETIWTHFLKGMHVTCQFSFRPRSAARGLDFDWMWENCMHLRPEVVQRALPSTTRLALGPLTNGNEITWLAVPRINPVDYRARWTARQLEQRKLLQEGRGMLPIEERRRLKKELRLQMKTGKGNKKDIPKVSPMAMSVARLGIQRRIDDLLFKYEKLYGNIRSYVGTRYGTGRFLDQGERSVISKLVRMEKVDLLKYTPEPYIRERSLQSAQLKAATGQSHSDPSQGGNLQASEYEKLEAVVKSLGRWKLSSSRIKPWRTVFRDNVKREERERAFVKRVASAKLEEEQEDRTKYEDERNIQKTKLDFVQPTIVEHEEEGNEPTYQKWSEVAAEDKIETLRKEAQESWEDDDPLNSLLSPKANGVMERLQDDRDHLHESEHETNPRTGLLPYISKFEITDRVELLLGKHNSDKAPSPIRTDDQISKSMSTKYPSPSSGPKGWSSDHQSHYRMAIPPRNEYGSPDKEYRRVPTDAIASELPREPRNDRYHRQESSSPTHSSSGSTKSHDDISQYHVSPLEPFLPIDGIGADVIFKRQYHPYPMRLHIPDKKWRKGAPLKKPPKKTVVNEFDYNQKGRKKGMDSEKHFMLRAFKMDFTVAGNK</sequence>
<dbReference type="Proteomes" id="UP000433883">
    <property type="component" value="Unassembled WGS sequence"/>
</dbReference>
<comment type="caution">
    <text evidence="4">The sequence shown here is derived from an EMBL/GenBank/DDBJ whole genome shotgun (WGS) entry which is preliminary data.</text>
</comment>
<evidence type="ECO:0000256" key="1">
    <source>
        <dbReference type="SAM" id="Coils"/>
    </source>
</evidence>
<reference evidence="4 5" key="1">
    <citation type="submission" date="2019-11" db="EMBL/GenBank/DDBJ databases">
        <title>Venturia inaequalis Genome Resource.</title>
        <authorList>
            <person name="Lichtner F.J."/>
        </authorList>
    </citation>
    <scope>NUCLEOTIDE SEQUENCE [LARGE SCALE GENOMIC DNA]</scope>
    <source>
        <strain evidence="3 6">120213</strain>
        <strain evidence="4">Bline_iso_100314</strain>
    </source>
</reference>
<feature type="compositionally biased region" description="Low complexity" evidence="2">
    <location>
        <begin position="752"/>
        <end position="763"/>
    </location>
</feature>
<dbReference type="Proteomes" id="UP000447873">
    <property type="component" value="Unassembled WGS sequence"/>
</dbReference>
<organism evidence="4 5">
    <name type="scientific">Venturia inaequalis</name>
    <name type="common">Apple scab fungus</name>
    <dbReference type="NCBI Taxonomy" id="5025"/>
    <lineage>
        <taxon>Eukaryota</taxon>
        <taxon>Fungi</taxon>
        <taxon>Dikarya</taxon>
        <taxon>Ascomycota</taxon>
        <taxon>Pezizomycotina</taxon>
        <taxon>Dothideomycetes</taxon>
        <taxon>Pleosporomycetidae</taxon>
        <taxon>Venturiales</taxon>
        <taxon>Venturiaceae</taxon>
        <taxon>Venturia</taxon>
    </lineage>
</organism>
<accession>A0A8H3V1R7</accession>
<evidence type="ECO:0000313" key="4">
    <source>
        <dbReference type="EMBL" id="KAE9981437.1"/>
    </source>
</evidence>
<dbReference type="EMBL" id="WNWQ01000058">
    <property type="protein sequence ID" value="KAE9981437.1"/>
    <property type="molecule type" value="Genomic_DNA"/>
</dbReference>
<evidence type="ECO:0000313" key="6">
    <source>
        <dbReference type="Proteomes" id="UP000447873"/>
    </source>
</evidence>
<feature type="region of interest" description="Disordered" evidence="2">
    <location>
        <begin position="732"/>
        <end position="769"/>
    </location>
</feature>